<evidence type="ECO:0000256" key="3">
    <source>
        <dbReference type="ARBA" id="ARBA00034003"/>
    </source>
</evidence>
<reference evidence="6 7" key="1">
    <citation type="journal article" date="2019" name="Int. J. Syst. Evol. Microbiol.">
        <title>The Global Catalogue of Microorganisms (GCM) 10K type strain sequencing project: providing services to taxonomists for standard genome sequencing and annotation.</title>
        <authorList>
            <consortium name="The Broad Institute Genomics Platform"/>
            <consortium name="The Broad Institute Genome Sequencing Center for Infectious Disease"/>
            <person name="Wu L."/>
            <person name="Ma J."/>
        </authorList>
    </citation>
    <scope>NUCLEOTIDE SEQUENCE [LARGE SCALE GENOMIC DNA]</scope>
    <source>
        <strain evidence="6 7">JCM 14326</strain>
    </source>
</reference>
<dbReference type="InterPro" id="IPR012340">
    <property type="entry name" value="NA-bd_OB-fold"/>
</dbReference>
<dbReference type="PROSITE" id="PS00697">
    <property type="entry name" value="DNA_LIGASE_A1"/>
    <property type="match status" value="1"/>
</dbReference>
<protein>
    <submittedName>
        <fullName evidence="6">ATP-dependent DNA ligase</fullName>
    </submittedName>
</protein>
<keyword evidence="7" id="KW-1185">Reference proteome</keyword>
<accession>A0ABN2NJZ5</accession>
<dbReference type="PROSITE" id="PS50160">
    <property type="entry name" value="DNA_LIGASE_A3"/>
    <property type="match status" value="1"/>
</dbReference>
<evidence type="ECO:0000256" key="4">
    <source>
        <dbReference type="SAM" id="MobiDB-lite"/>
    </source>
</evidence>
<name>A0ABN2NJZ5_9MICO</name>
<evidence type="ECO:0000256" key="1">
    <source>
        <dbReference type="ARBA" id="ARBA00007572"/>
    </source>
</evidence>
<dbReference type="Gene3D" id="3.30.470.30">
    <property type="entry name" value="DNA ligase/mRNA capping enzyme"/>
    <property type="match status" value="1"/>
</dbReference>
<dbReference type="Gene3D" id="2.40.50.140">
    <property type="entry name" value="Nucleic acid-binding proteins"/>
    <property type="match status" value="1"/>
</dbReference>
<feature type="compositionally biased region" description="Low complexity" evidence="4">
    <location>
        <begin position="264"/>
        <end position="275"/>
    </location>
</feature>
<dbReference type="Proteomes" id="UP001501094">
    <property type="component" value="Unassembled WGS sequence"/>
</dbReference>
<gene>
    <name evidence="6" type="ORF">GCM10009751_32880</name>
</gene>
<dbReference type="InterPro" id="IPR044119">
    <property type="entry name" value="Adenylation_LigC-like"/>
</dbReference>
<proteinExistence type="inferred from homology"/>
<evidence type="ECO:0000256" key="2">
    <source>
        <dbReference type="ARBA" id="ARBA00022598"/>
    </source>
</evidence>
<comment type="catalytic activity">
    <reaction evidence="3">
        <text>ATP + (deoxyribonucleotide)n-3'-hydroxyl + 5'-phospho-(deoxyribonucleotide)m = (deoxyribonucleotide)n+m + AMP + diphosphate.</text>
        <dbReference type="EC" id="6.5.1.1"/>
    </reaction>
</comment>
<feature type="domain" description="ATP-dependent DNA ligase family profile" evidence="5">
    <location>
        <begin position="129"/>
        <end position="254"/>
    </location>
</feature>
<keyword evidence="2 6" id="KW-0436">Ligase</keyword>
<dbReference type="InterPro" id="IPR050191">
    <property type="entry name" value="ATP-dep_DNA_ligase"/>
</dbReference>
<evidence type="ECO:0000313" key="6">
    <source>
        <dbReference type="EMBL" id="GAA1871157.1"/>
    </source>
</evidence>
<dbReference type="EMBL" id="BAAANL010000007">
    <property type="protein sequence ID" value="GAA1871157.1"/>
    <property type="molecule type" value="Genomic_DNA"/>
</dbReference>
<dbReference type="GO" id="GO:0016874">
    <property type="term" value="F:ligase activity"/>
    <property type="evidence" value="ECO:0007669"/>
    <property type="project" value="UniProtKB-KW"/>
</dbReference>
<comment type="similarity">
    <text evidence="1">Belongs to the ATP-dependent DNA ligase family.</text>
</comment>
<dbReference type="PANTHER" id="PTHR45674">
    <property type="entry name" value="DNA LIGASE 1/3 FAMILY MEMBER"/>
    <property type="match status" value="1"/>
</dbReference>
<feature type="region of interest" description="Disordered" evidence="4">
    <location>
        <begin position="255"/>
        <end position="281"/>
    </location>
</feature>
<dbReference type="Pfam" id="PF01068">
    <property type="entry name" value="DNA_ligase_A_M"/>
    <property type="match status" value="1"/>
</dbReference>
<dbReference type="InterPro" id="IPR016059">
    <property type="entry name" value="DNA_ligase_ATP-dep_CS"/>
</dbReference>
<sequence length="424" mass="45283">MLSMDLPVMPPLKPMLAKPITLDKALAMLPDVHLEPKWDGFRAIVYRDGDDVHIGSRTGKPMERYFPDVVEAVRGALPERCVVDGEIVIAQVPDGDGAKSHLNFELLSQRIHPAASRVNLLAEVTPAALVVFDVLALGDDAYLDRPLAERVAALDTLGLKGPLVFATPRTQDEAVAAEWFDAFEGAGLDGVVAKPLDGPYEPNKRTMLKIKHARTADVVLAGYRLHKTSTPERPLLGSLLLGLYGASMSDGAAGLARPGGGSSAAGSVSDDAGPGPARAVSDDAGSTLQFVGVAASFSEQRRAELVEELADLVVVPGTPEADAHPWSGWSDPAKALPAAEAGDRLPGAVSRWTGGKDLSFTPLRPERVLEVGYDHMEGTRFRHTTQFKRWRPDRDPDSCTYDQLAEPVSFDLADLLPGAPGTAR</sequence>
<evidence type="ECO:0000259" key="5">
    <source>
        <dbReference type="PROSITE" id="PS50160"/>
    </source>
</evidence>
<organism evidence="6 7">
    <name type="scientific">Myceligenerans crystallogenes</name>
    <dbReference type="NCBI Taxonomy" id="316335"/>
    <lineage>
        <taxon>Bacteria</taxon>
        <taxon>Bacillati</taxon>
        <taxon>Actinomycetota</taxon>
        <taxon>Actinomycetes</taxon>
        <taxon>Micrococcales</taxon>
        <taxon>Promicromonosporaceae</taxon>
        <taxon>Myceligenerans</taxon>
    </lineage>
</organism>
<evidence type="ECO:0000313" key="7">
    <source>
        <dbReference type="Proteomes" id="UP001501094"/>
    </source>
</evidence>
<dbReference type="NCBIfam" id="NF006078">
    <property type="entry name" value="PRK08224.1"/>
    <property type="match status" value="1"/>
</dbReference>
<dbReference type="PANTHER" id="PTHR45674:SF4">
    <property type="entry name" value="DNA LIGASE 1"/>
    <property type="match status" value="1"/>
</dbReference>
<dbReference type="SUPFAM" id="SSF56091">
    <property type="entry name" value="DNA ligase/mRNA capping enzyme, catalytic domain"/>
    <property type="match status" value="1"/>
</dbReference>
<comment type="caution">
    <text evidence="6">The sequence shown here is derived from an EMBL/GenBank/DDBJ whole genome shotgun (WGS) entry which is preliminary data.</text>
</comment>
<dbReference type="InterPro" id="IPR012310">
    <property type="entry name" value="DNA_ligase_ATP-dep_cent"/>
</dbReference>
<dbReference type="CDD" id="cd07905">
    <property type="entry name" value="Adenylation_DNA_ligase_LigC"/>
    <property type="match status" value="1"/>
</dbReference>